<reference evidence="2 3" key="1">
    <citation type="submission" date="2018-11" db="EMBL/GenBank/DDBJ databases">
        <title>Whole genome sequence of Streptomyces paromomycinus NBRC 15454(T).</title>
        <authorList>
            <person name="Komaki H."/>
            <person name="Tamura T."/>
        </authorList>
    </citation>
    <scope>NUCLEOTIDE SEQUENCE [LARGE SCALE GENOMIC DNA]</scope>
    <source>
        <strain evidence="2 3">NBRC 15454</strain>
    </source>
</reference>
<comment type="caution">
    <text evidence="2">The sequence shown here is derived from an EMBL/GenBank/DDBJ whole genome shotgun (WGS) entry which is preliminary data.</text>
</comment>
<dbReference type="AlphaFoldDB" id="A0A401VXJ2"/>
<dbReference type="RefSeq" id="WP_170251602.1">
    <property type="nucleotide sequence ID" value="NZ_BHZD01000001.1"/>
</dbReference>
<accession>A0A401VXJ2</accession>
<name>A0A401VXJ2_STREY</name>
<feature type="region of interest" description="Disordered" evidence="1">
    <location>
        <begin position="128"/>
        <end position="155"/>
    </location>
</feature>
<protein>
    <submittedName>
        <fullName evidence="2">Uncharacterized protein</fullName>
    </submittedName>
</protein>
<dbReference type="Proteomes" id="UP000286746">
    <property type="component" value="Unassembled WGS sequence"/>
</dbReference>
<dbReference type="EMBL" id="BHZD01000001">
    <property type="protein sequence ID" value="GCD41779.1"/>
    <property type="molecule type" value="Genomic_DNA"/>
</dbReference>
<organism evidence="2 3">
    <name type="scientific">Streptomyces paromomycinus</name>
    <name type="common">Streptomyces rimosus subsp. paromomycinus</name>
    <dbReference type="NCBI Taxonomy" id="92743"/>
    <lineage>
        <taxon>Bacteria</taxon>
        <taxon>Bacillati</taxon>
        <taxon>Actinomycetota</taxon>
        <taxon>Actinomycetes</taxon>
        <taxon>Kitasatosporales</taxon>
        <taxon>Streptomycetaceae</taxon>
        <taxon>Streptomyces</taxon>
    </lineage>
</organism>
<sequence>MSAATTTLPWFVRFDDRAAAAHRTPEFPPATVQLGLRIGLQAVEDLLAVHHRVGPVLCCLVHHQVLVPVPAQAADRWHAPQSVCSPLMHCATASAGSRCHRLWLDPGRGSSTTTDSRALHDAYLARRGRHEAGPRPPASHFERRPALAPGRPPAW</sequence>
<evidence type="ECO:0000256" key="1">
    <source>
        <dbReference type="SAM" id="MobiDB-lite"/>
    </source>
</evidence>
<keyword evidence="3" id="KW-1185">Reference proteome</keyword>
<evidence type="ECO:0000313" key="3">
    <source>
        <dbReference type="Proteomes" id="UP000286746"/>
    </source>
</evidence>
<evidence type="ECO:0000313" key="2">
    <source>
        <dbReference type="EMBL" id="GCD41779.1"/>
    </source>
</evidence>
<gene>
    <name evidence="2" type="ORF">GKJPGBOP_01436</name>
</gene>
<proteinExistence type="predicted"/>